<dbReference type="EMBL" id="QWIJ01001708">
    <property type="protein sequence ID" value="RMX73795.1"/>
    <property type="molecule type" value="Genomic_DNA"/>
</dbReference>
<sequence>MSGTKAHWLDDYGSERFRWRETRNGQQHFFYRPLGHTESLFDSDGRYYEGRADINSMVEMEVKSRLTKEQLHEKILLAWTCLRSRHSLLRASSVKRNEIGPSHDDDDPDEYCFRVQVPRGTEAAKDSAKGHIVFLDDHYDAVDTDDFWYHAQNSARVFDPAEALSRLFVFPLLPSGQGRSLLRLLIVGSHQIWDGMTTSVWFRDLTHFLNKSTDEQETLISHSIKPNDIEQQLPLPQEALYPPISGSRARQRWFWAITRVLRHVRKPLQAGFASPLWRREPLRPTPPSPTYAAVLDYTRTPPINSGPCFLDIPLPAFQRLIRCCREAKASIGAGCFVLAALVMMEMYEKLEPDVPLHERKPFISGFPLNPRPFFNHHVDPDSLMLAFCDGIILPFLPSSLPIEGRLRLLARQAHRQLATYQKRRPAGEEAQLHFMSSRGAGRVIANQYLIGVERSQLAIPEGWRTKAYNDPQGEYPARPNTTRQTNGVSSLGRRDAMIKSGMYDLGAVGDRDFVADFSGMRSGVRARDGEFLVGVGGSEKGLGVGVSIDFSGNDPELVQDWKERMSHILDDPPKQGQKARL</sequence>
<evidence type="ECO:0000313" key="4">
    <source>
        <dbReference type="Proteomes" id="UP000281245"/>
    </source>
</evidence>
<dbReference type="Proteomes" id="UP000281245">
    <property type="component" value="Unassembled WGS sequence"/>
</dbReference>
<feature type="region of interest" description="Disordered" evidence="1">
    <location>
        <begin position="470"/>
        <end position="490"/>
    </location>
</feature>
<dbReference type="InterPro" id="IPR052058">
    <property type="entry name" value="Alcohol_O-acetyltransferase"/>
</dbReference>
<organism evidence="3 5">
    <name type="scientific">Hortaea werneckii</name>
    <name type="common">Black yeast</name>
    <name type="synonym">Cladosporium werneckii</name>
    <dbReference type="NCBI Taxonomy" id="91943"/>
    <lineage>
        <taxon>Eukaryota</taxon>
        <taxon>Fungi</taxon>
        <taxon>Dikarya</taxon>
        <taxon>Ascomycota</taxon>
        <taxon>Pezizomycotina</taxon>
        <taxon>Dothideomycetes</taxon>
        <taxon>Dothideomycetidae</taxon>
        <taxon>Mycosphaerellales</taxon>
        <taxon>Teratosphaeriaceae</taxon>
        <taxon>Hortaea</taxon>
    </lineage>
</organism>
<name>A0A3M6XC29_HORWE</name>
<dbReference type="PANTHER" id="PTHR28037">
    <property type="entry name" value="ALCOHOL O-ACETYLTRANSFERASE 1-RELATED"/>
    <property type="match status" value="1"/>
</dbReference>
<dbReference type="Proteomes" id="UP000282582">
    <property type="component" value="Unassembled WGS sequence"/>
</dbReference>
<feature type="compositionally biased region" description="Polar residues" evidence="1">
    <location>
        <begin position="479"/>
        <end position="489"/>
    </location>
</feature>
<dbReference type="EMBL" id="QWIK01002315">
    <property type="protein sequence ID" value="RMX88231.1"/>
    <property type="molecule type" value="Genomic_DNA"/>
</dbReference>
<dbReference type="OrthoDB" id="3355480at2759"/>
<evidence type="ECO:0000313" key="2">
    <source>
        <dbReference type="EMBL" id="RMX73795.1"/>
    </source>
</evidence>
<dbReference type="SUPFAM" id="SSF52777">
    <property type="entry name" value="CoA-dependent acyltransferases"/>
    <property type="match status" value="1"/>
</dbReference>
<dbReference type="InterPro" id="IPR023213">
    <property type="entry name" value="CAT-like_dom_sf"/>
</dbReference>
<evidence type="ECO:0000256" key="1">
    <source>
        <dbReference type="SAM" id="MobiDB-lite"/>
    </source>
</evidence>
<protein>
    <recommendedName>
        <fullName evidence="6">Condensation domain-containing protein</fullName>
    </recommendedName>
</protein>
<dbReference type="Gene3D" id="3.30.559.10">
    <property type="entry name" value="Chloramphenicol acetyltransferase-like domain"/>
    <property type="match status" value="1"/>
</dbReference>
<dbReference type="PANTHER" id="PTHR28037:SF1">
    <property type="entry name" value="ALCOHOL O-ACETYLTRANSFERASE 1-RELATED"/>
    <property type="match status" value="1"/>
</dbReference>
<accession>A0A3M6XC29</accession>
<reference evidence="4 5" key="1">
    <citation type="journal article" date="2018" name="BMC Genomics">
        <title>Genomic evidence for intraspecific hybridization in a clonal and extremely halotolerant yeast.</title>
        <authorList>
            <person name="Gostincar C."/>
            <person name="Stajich J.E."/>
            <person name="Zupancic J."/>
            <person name="Zalar P."/>
            <person name="Gunde-Cimerman N."/>
        </authorList>
    </citation>
    <scope>NUCLEOTIDE SEQUENCE [LARGE SCALE GENOMIC DNA]</scope>
    <source>
        <strain evidence="3 5">EXF-6654</strain>
        <strain evidence="2 4">EXF-6656</strain>
    </source>
</reference>
<dbReference type="AlphaFoldDB" id="A0A3M6XC29"/>
<evidence type="ECO:0000313" key="5">
    <source>
        <dbReference type="Proteomes" id="UP000282582"/>
    </source>
</evidence>
<gene>
    <name evidence="3" type="ORF">D0868_14853</name>
    <name evidence="2" type="ORF">D0869_13240</name>
</gene>
<evidence type="ECO:0008006" key="6">
    <source>
        <dbReference type="Google" id="ProtNLM"/>
    </source>
</evidence>
<evidence type="ECO:0000313" key="3">
    <source>
        <dbReference type="EMBL" id="RMX88231.1"/>
    </source>
</evidence>
<comment type="caution">
    <text evidence="3">The sequence shown here is derived from an EMBL/GenBank/DDBJ whole genome shotgun (WGS) entry which is preliminary data.</text>
</comment>
<proteinExistence type="predicted"/>